<keyword evidence="2" id="KW-0255">Endonuclease</keyword>
<evidence type="ECO:0000313" key="3">
    <source>
        <dbReference type="Proteomes" id="UP000256429"/>
    </source>
</evidence>
<protein>
    <submittedName>
        <fullName evidence="2">Restriction endonuclease NotI</fullName>
    </submittedName>
</protein>
<dbReference type="Proteomes" id="UP000256429">
    <property type="component" value="Unassembled WGS sequence"/>
</dbReference>
<feature type="domain" description="Restriction endonuclease type II NotI" evidence="1">
    <location>
        <begin position="45"/>
        <end position="219"/>
    </location>
</feature>
<dbReference type="Pfam" id="PF12183">
    <property type="entry name" value="NotI"/>
    <property type="match status" value="1"/>
</dbReference>
<evidence type="ECO:0000313" key="2">
    <source>
        <dbReference type="EMBL" id="REE82143.1"/>
    </source>
</evidence>
<keyword evidence="2" id="KW-0540">Nuclease</keyword>
<keyword evidence="3" id="KW-1185">Reference proteome</keyword>
<comment type="caution">
    <text evidence="2">The sequence shown here is derived from an EMBL/GenBank/DDBJ whole genome shotgun (WGS) entry which is preliminary data.</text>
</comment>
<dbReference type="GO" id="GO:0004519">
    <property type="term" value="F:endonuclease activity"/>
    <property type="evidence" value="ECO:0007669"/>
    <property type="project" value="UniProtKB-KW"/>
</dbReference>
<name>A0A3D9RQC6_9FLAO</name>
<dbReference type="EMBL" id="QTTQ01000010">
    <property type="protein sequence ID" value="REE82143.1"/>
    <property type="molecule type" value="Genomic_DNA"/>
</dbReference>
<dbReference type="InterPro" id="IPR022009">
    <property type="entry name" value="Resctriction_endonuc_II_NotI"/>
</dbReference>
<organism evidence="2 3">
    <name type="scientific">Lutibacter oceani</name>
    <dbReference type="NCBI Taxonomy" id="1853311"/>
    <lineage>
        <taxon>Bacteria</taxon>
        <taxon>Pseudomonadati</taxon>
        <taxon>Bacteroidota</taxon>
        <taxon>Flavobacteriia</taxon>
        <taxon>Flavobacteriales</taxon>
        <taxon>Flavobacteriaceae</taxon>
        <taxon>Lutibacter</taxon>
    </lineage>
</organism>
<accession>A0A3D9RQC6</accession>
<dbReference type="AlphaFoldDB" id="A0A3D9RQC6"/>
<keyword evidence="2" id="KW-0378">Hydrolase</keyword>
<gene>
    <name evidence="2" type="ORF">BX611_1686</name>
</gene>
<dbReference type="OrthoDB" id="951760at2"/>
<proteinExistence type="predicted"/>
<evidence type="ECO:0000259" key="1">
    <source>
        <dbReference type="Pfam" id="PF12183"/>
    </source>
</evidence>
<reference evidence="2 3" key="1">
    <citation type="submission" date="2018-08" db="EMBL/GenBank/DDBJ databases">
        <title>Genomic Encyclopedia of Type Strains, Phase III (KMG-III): the genomes of soil and plant-associated and newly described type strains.</title>
        <authorList>
            <person name="Whitman W."/>
        </authorList>
    </citation>
    <scope>NUCLEOTIDE SEQUENCE [LARGE SCALE GENOMIC DNA]</scope>
    <source>
        <strain evidence="2 3">325-5</strain>
    </source>
</reference>
<sequence length="272" mass="31541">MRNPNEIFTYPLDNDSDNAQEAVNYYNCRFTGKICDKQSRMINYPMGVCSVNHSGKKPIICPNRFLEDNIVFTNICISAFGSTDNVLLFKEVRLKDVGTFDFVLVKHKPISSEVEDFCIVEFQSDSTTGTGKLVNALKDFMNGDDLKNKNYSFGMNTYNTIKLSYIQMLIKGQVMESWDKKIFWVMQDFVFDNMVDRFNLADLDYTEEDNTKYHIYDLELKDNLYNLKLIRKKSTTISNLIKAFTHQPTPSIDSFINKLEEKIELKLGLSFK</sequence>
<dbReference type="RefSeq" id="WP_115880045.1">
    <property type="nucleotide sequence ID" value="NZ_QTTQ01000010.1"/>
</dbReference>